<dbReference type="EMBL" id="JALJOV010001080">
    <property type="protein sequence ID" value="KAK9854827.1"/>
    <property type="molecule type" value="Genomic_DNA"/>
</dbReference>
<sequence>MIVLMAAGLYVNCCNSWHRDSLNFSTAVQKRLNQKKEGQMLPGCFAFVCMVNTGLHVKTCGPLISLSKQIQPSAGLPQPRISHIQTLR</sequence>
<name>A0AAW1SSG3_9CHLO</name>
<reference evidence="1 2" key="1">
    <citation type="journal article" date="2024" name="Nat. Commun.">
        <title>Phylogenomics reveals the evolutionary origins of lichenization in chlorophyte algae.</title>
        <authorList>
            <person name="Puginier C."/>
            <person name="Libourel C."/>
            <person name="Otte J."/>
            <person name="Skaloud P."/>
            <person name="Haon M."/>
            <person name="Grisel S."/>
            <person name="Petersen M."/>
            <person name="Berrin J.G."/>
            <person name="Delaux P.M."/>
            <person name="Dal Grande F."/>
            <person name="Keller J."/>
        </authorList>
    </citation>
    <scope>NUCLEOTIDE SEQUENCE [LARGE SCALE GENOMIC DNA]</scope>
    <source>
        <strain evidence="1 2">SAG 2523</strain>
    </source>
</reference>
<protein>
    <submittedName>
        <fullName evidence="1">Uncharacterized protein</fullName>
    </submittedName>
</protein>
<dbReference type="AlphaFoldDB" id="A0AAW1SSG3"/>
<dbReference type="Proteomes" id="UP001485043">
    <property type="component" value="Unassembled WGS sequence"/>
</dbReference>
<organism evidence="1 2">
    <name type="scientific">Apatococcus fuscideae</name>
    <dbReference type="NCBI Taxonomy" id="2026836"/>
    <lineage>
        <taxon>Eukaryota</taxon>
        <taxon>Viridiplantae</taxon>
        <taxon>Chlorophyta</taxon>
        <taxon>core chlorophytes</taxon>
        <taxon>Trebouxiophyceae</taxon>
        <taxon>Chlorellales</taxon>
        <taxon>Chlorellaceae</taxon>
        <taxon>Apatococcus</taxon>
    </lineage>
</organism>
<accession>A0AAW1SSG3</accession>
<proteinExistence type="predicted"/>
<gene>
    <name evidence="1" type="ORF">WJX84_009742</name>
</gene>
<evidence type="ECO:0000313" key="1">
    <source>
        <dbReference type="EMBL" id="KAK9854827.1"/>
    </source>
</evidence>
<keyword evidence="2" id="KW-1185">Reference proteome</keyword>
<evidence type="ECO:0000313" key="2">
    <source>
        <dbReference type="Proteomes" id="UP001485043"/>
    </source>
</evidence>
<comment type="caution">
    <text evidence="1">The sequence shown here is derived from an EMBL/GenBank/DDBJ whole genome shotgun (WGS) entry which is preliminary data.</text>
</comment>